<evidence type="ECO:0000313" key="10">
    <source>
        <dbReference type="Proteomes" id="UP000005753"/>
    </source>
</evidence>
<sequence>MEERAAVIQNLNLQDDGGEMELDLVELLYEIRKKIWYVILFALIGASIAAGITKFVMTPMYTSSSMMIVLTKETTIASIADLQMGSQLTNDYKVLILSRPVLEKTIKKTGLDMDYKELKKYLTITNENDTRILQLSVEQPNPKLAKKVVDTLAAVSSAYIADKMEVQAPKIVEVGEVPIRPTSPSLMKNVVIGFLLGALLMIAFITVQVMMNDSVVSDEDVEKYLQLTTLASIPLKSAEDSKAKKSRANKRKGRCA</sequence>
<dbReference type="GO" id="GO:0005886">
    <property type="term" value="C:plasma membrane"/>
    <property type="evidence" value="ECO:0007669"/>
    <property type="project" value="UniProtKB-SubCell"/>
</dbReference>
<reference evidence="9 10" key="1">
    <citation type="submission" date="2010-08" db="EMBL/GenBank/DDBJ databases">
        <authorList>
            <consortium name="US DOE Joint Genome Institute (JGI-PGF)"/>
            <person name="Lucas S."/>
            <person name="Copeland A."/>
            <person name="Lapidus A."/>
            <person name="Cheng J.-F."/>
            <person name="Bruce D."/>
            <person name="Goodwin L."/>
            <person name="Pitluck S."/>
            <person name="Land M.L."/>
            <person name="Hauser L."/>
            <person name="Chang Y.-J."/>
            <person name="Anderson I.J."/>
            <person name="Johnson E."/>
            <person name="Mulhopadhyay B."/>
            <person name="Kyrpides N."/>
            <person name="Woyke T.J."/>
        </authorList>
    </citation>
    <scope>NUCLEOTIDE SEQUENCE [LARGE SCALE GENOMIC DNA]</scope>
    <source>
        <strain evidence="9 10">6</strain>
    </source>
</reference>
<dbReference type="EMBL" id="CM001487">
    <property type="protein sequence ID" value="EIM56732.1"/>
    <property type="molecule type" value="Genomic_DNA"/>
</dbReference>
<evidence type="ECO:0000256" key="2">
    <source>
        <dbReference type="ARBA" id="ARBA00006683"/>
    </source>
</evidence>
<evidence type="ECO:0000259" key="8">
    <source>
        <dbReference type="Pfam" id="PF02706"/>
    </source>
</evidence>
<keyword evidence="4 7" id="KW-0812">Transmembrane</keyword>
<comment type="similarity">
    <text evidence="2">Belongs to the CpsC/CapA family.</text>
</comment>
<keyword evidence="6 7" id="KW-0472">Membrane</keyword>
<dbReference type="STRING" id="633697.EubceDRAFT1_0903"/>
<reference evidence="9 10" key="2">
    <citation type="submission" date="2012-02" db="EMBL/GenBank/DDBJ databases">
        <title>Improved High-Quality Draft sequence of Eubacterium cellulosolvens 6.</title>
        <authorList>
            <consortium name="US DOE Joint Genome Institute"/>
            <person name="Lucas S."/>
            <person name="Han J."/>
            <person name="Lapidus A."/>
            <person name="Cheng J.-F."/>
            <person name="Goodwin L."/>
            <person name="Pitluck S."/>
            <person name="Peters L."/>
            <person name="Mikhailova N."/>
            <person name="Gu W."/>
            <person name="Detter J.C."/>
            <person name="Han C."/>
            <person name="Tapia R."/>
            <person name="Land M."/>
            <person name="Hauser L."/>
            <person name="Kyrpides N."/>
            <person name="Ivanova N."/>
            <person name="Pagani I."/>
            <person name="Johnson E."/>
            <person name="Mukhopadhyay B."/>
            <person name="Anderson I."/>
            <person name="Woyke T."/>
        </authorList>
    </citation>
    <scope>NUCLEOTIDE SEQUENCE [LARGE SCALE GENOMIC DNA]</scope>
    <source>
        <strain evidence="9 10">6</strain>
    </source>
</reference>
<evidence type="ECO:0000256" key="7">
    <source>
        <dbReference type="SAM" id="Phobius"/>
    </source>
</evidence>
<dbReference type="HOGENOM" id="CLU_082668_0_0_9"/>
<feature type="transmembrane region" description="Helical" evidence="7">
    <location>
        <begin position="35"/>
        <end position="57"/>
    </location>
</feature>
<keyword evidence="10" id="KW-1185">Reference proteome</keyword>
<evidence type="ECO:0000256" key="6">
    <source>
        <dbReference type="ARBA" id="ARBA00023136"/>
    </source>
</evidence>
<evidence type="ECO:0000256" key="3">
    <source>
        <dbReference type="ARBA" id="ARBA00022475"/>
    </source>
</evidence>
<name>I5ASF9_EUBC6</name>
<accession>I5ASF9</accession>
<dbReference type="PANTHER" id="PTHR32309">
    <property type="entry name" value="TYROSINE-PROTEIN KINASE"/>
    <property type="match status" value="1"/>
</dbReference>
<gene>
    <name evidence="9" type="ORF">EubceDRAFT1_0903</name>
</gene>
<evidence type="ECO:0000313" key="9">
    <source>
        <dbReference type="EMBL" id="EIM56732.1"/>
    </source>
</evidence>
<dbReference type="InterPro" id="IPR003856">
    <property type="entry name" value="LPS_length_determ_N"/>
</dbReference>
<keyword evidence="5 7" id="KW-1133">Transmembrane helix</keyword>
<dbReference type="GO" id="GO:0004713">
    <property type="term" value="F:protein tyrosine kinase activity"/>
    <property type="evidence" value="ECO:0007669"/>
    <property type="project" value="TreeGrafter"/>
</dbReference>
<proteinExistence type="inferred from homology"/>
<organism evidence="9 10">
    <name type="scientific">Eubacterium cellulosolvens (strain ATCC 43171 / JCM 9499 / 6)</name>
    <name type="common">Cillobacterium cellulosolvens</name>
    <dbReference type="NCBI Taxonomy" id="633697"/>
    <lineage>
        <taxon>Bacteria</taxon>
        <taxon>Bacillati</taxon>
        <taxon>Bacillota</taxon>
        <taxon>Clostridia</taxon>
        <taxon>Eubacteriales</taxon>
        <taxon>Eubacteriaceae</taxon>
        <taxon>Eubacterium</taxon>
    </lineage>
</organism>
<evidence type="ECO:0000256" key="4">
    <source>
        <dbReference type="ARBA" id="ARBA00022692"/>
    </source>
</evidence>
<comment type="subcellular location">
    <subcellularLocation>
        <location evidence="1">Cell membrane</location>
        <topology evidence="1">Multi-pass membrane protein</topology>
    </subcellularLocation>
</comment>
<keyword evidence="3" id="KW-1003">Cell membrane</keyword>
<protein>
    <submittedName>
        <fullName evidence="9">Capsular polysaccharide biosynthesis protein</fullName>
    </submittedName>
</protein>
<feature type="transmembrane region" description="Helical" evidence="7">
    <location>
        <begin position="190"/>
        <end position="211"/>
    </location>
</feature>
<dbReference type="Pfam" id="PF02706">
    <property type="entry name" value="Wzz"/>
    <property type="match status" value="1"/>
</dbReference>
<dbReference type="PANTHER" id="PTHR32309:SF13">
    <property type="entry name" value="FERRIC ENTEROBACTIN TRANSPORT PROTEIN FEPE"/>
    <property type="match status" value="1"/>
</dbReference>
<dbReference type="InterPro" id="IPR050445">
    <property type="entry name" value="Bact_polysacc_biosynth/exp"/>
</dbReference>
<dbReference type="eggNOG" id="COG3944">
    <property type="taxonomic scope" value="Bacteria"/>
</dbReference>
<evidence type="ECO:0000256" key="1">
    <source>
        <dbReference type="ARBA" id="ARBA00004651"/>
    </source>
</evidence>
<feature type="domain" description="Polysaccharide chain length determinant N-terminal" evidence="8">
    <location>
        <begin position="21"/>
        <end position="108"/>
    </location>
</feature>
<dbReference type="AlphaFoldDB" id="I5ASF9"/>
<evidence type="ECO:0000256" key="5">
    <source>
        <dbReference type="ARBA" id="ARBA00022989"/>
    </source>
</evidence>
<dbReference type="Proteomes" id="UP000005753">
    <property type="component" value="Chromosome"/>
</dbReference>